<gene>
    <name evidence="2" type="ORF">BOH66_07255</name>
</gene>
<dbReference type="Pfam" id="PF07077">
    <property type="entry name" value="DUF1345"/>
    <property type="match status" value="1"/>
</dbReference>
<protein>
    <recommendedName>
        <fullName evidence="4">DUF1345 domain-containing protein</fullName>
    </recommendedName>
</protein>
<dbReference type="InterPro" id="IPR009781">
    <property type="entry name" value="DUF1345"/>
</dbReference>
<evidence type="ECO:0000313" key="2">
    <source>
        <dbReference type="EMBL" id="APZ34070.1"/>
    </source>
</evidence>
<reference evidence="2 3" key="1">
    <citation type="submission" date="2016-12" db="EMBL/GenBank/DDBJ databases">
        <title>Complete genome sequence of Microbacterium aurum KACC 15219.</title>
        <authorList>
            <person name="Jung Y."/>
            <person name="Shin J.-H."/>
            <person name="Lee Y.-J."/>
            <person name="Yi H."/>
            <person name="Bahn Y.-S."/>
            <person name="Kim J.F."/>
            <person name="Lee D.-W."/>
        </authorList>
    </citation>
    <scope>NUCLEOTIDE SEQUENCE [LARGE SCALE GENOMIC DNA]</scope>
    <source>
        <strain evidence="2 3">KACC 15219</strain>
    </source>
</reference>
<feature type="transmembrane region" description="Helical" evidence="1">
    <location>
        <begin position="26"/>
        <end position="45"/>
    </location>
</feature>
<accession>A0A1P8U7J2</accession>
<dbReference type="OrthoDB" id="64737at2"/>
<dbReference type="AlphaFoldDB" id="A0A1P8U7J2"/>
<keyword evidence="3" id="KW-1185">Reference proteome</keyword>
<dbReference type="EMBL" id="CP018762">
    <property type="protein sequence ID" value="APZ34070.1"/>
    <property type="molecule type" value="Genomic_DNA"/>
</dbReference>
<dbReference type="STRING" id="36805.BOH66_07255"/>
<evidence type="ECO:0000256" key="1">
    <source>
        <dbReference type="SAM" id="Phobius"/>
    </source>
</evidence>
<proteinExistence type="predicted"/>
<keyword evidence="1" id="KW-1133">Transmembrane helix</keyword>
<keyword evidence="1" id="KW-0812">Transmembrane</keyword>
<sequence>MSLSAVGIVLIQTRDADPVRASVLAGLAVIAVASSWALIQVDYMLRYAHLFFSHPSGGIDFHQNEDPSYVDFAYFSVGLGMTYQVADTDVGSRAIRRIVIGQTMLAYLFGAVILATVINLVAGLG</sequence>
<dbReference type="RefSeq" id="WP_076690386.1">
    <property type="nucleotide sequence ID" value="NZ_CP018762.1"/>
</dbReference>
<dbReference type="Proteomes" id="UP000187185">
    <property type="component" value="Chromosome"/>
</dbReference>
<name>A0A1P8U7J2_9MICO</name>
<keyword evidence="1" id="KW-0472">Membrane</keyword>
<feature type="transmembrane region" description="Helical" evidence="1">
    <location>
        <begin position="105"/>
        <end position="124"/>
    </location>
</feature>
<dbReference type="KEGG" id="maur:BOH66_07255"/>
<evidence type="ECO:0000313" key="3">
    <source>
        <dbReference type="Proteomes" id="UP000187185"/>
    </source>
</evidence>
<evidence type="ECO:0008006" key="4">
    <source>
        <dbReference type="Google" id="ProtNLM"/>
    </source>
</evidence>
<organism evidence="2 3">
    <name type="scientific">Microbacterium aurum</name>
    <dbReference type="NCBI Taxonomy" id="36805"/>
    <lineage>
        <taxon>Bacteria</taxon>
        <taxon>Bacillati</taxon>
        <taxon>Actinomycetota</taxon>
        <taxon>Actinomycetes</taxon>
        <taxon>Micrococcales</taxon>
        <taxon>Microbacteriaceae</taxon>
        <taxon>Microbacterium</taxon>
    </lineage>
</organism>